<dbReference type="AlphaFoldDB" id="A0A1G9TRQ2"/>
<dbReference type="InterPro" id="IPR023149">
    <property type="entry name" value="Trans_acon_MeTrfase_C"/>
</dbReference>
<accession>A0A1G9TRQ2</accession>
<evidence type="ECO:0000256" key="3">
    <source>
        <dbReference type="ARBA" id="ARBA00022679"/>
    </source>
</evidence>
<dbReference type="Gene3D" id="3.40.50.150">
    <property type="entry name" value="Vaccinia Virus protein VP39"/>
    <property type="match status" value="1"/>
</dbReference>
<name>A0A1G9TRQ2_9ACTN</name>
<dbReference type="GO" id="GO:0032259">
    <property type="term" value="P:methylation"/>
    <property type="evidence" value="ECO:0007669"/>
    <property type="project" value="UniProtKB-KW"/>
</dbReference>
<keyword evidence="2 5" id="KW-0489">Methyltransferase</keyword>
<dbReference type="CDD" id="cd02440">
    <property type="entry name" value="AdoMet_MTases"/>
    <property type="match status" value="1"/>
</dbReference>
<keyword evidence="3 5" id="KW-0808">Transferase</keyword>
<dbReference type="Proteomes" id="UP000198680">
    <property type="component" value="Unassembled WGS sequence"/>
</dbReference>
<dbReference type="NCBIfam" id="NF010703">
    <property type="entry name" value="PRK14103.1"/>
    <property type="match status" value="1"/>
</dbReference>
<dbReference type="STRING" id="1137991.SAMN05660642_02598"/>
<comment type="subcellular location">
    <subcellularLocation>
        <location evidence="5">Cytoplasm</location>
    </subcellularLocation>
</comment>
<feature type="domain" description="Methyltransferase" evidence="6">
    <location>
        <begin position="38"/>
        <end position="129"/>
    </location>
</feature>
<reference evidence="8" key="1">
    <citation type="submission" date="2016-10" db="EMBL/GenBank/DDBJ databases">
        <authorList>
            <person name="Varghese N."/>
            <person name="Submissions S."/>
        </authorList>
    </citation>
    <scope>NUCLEOTIDE SEQUENCE [LARGE SCALE GENOMIC DNA]</scope>
    <source>
        <strain evidence="8">DSM 45419</strain>
    </source>
</reference>
<dbReference type="PANTHER" id="PTHR43861">
    <property type="entry name" value="TRANS-ACONITATE 2-METHYLTRANSFERASE-RELATED"/>
    <property type="match status" value="1"/>
</dbReference>
<keyword evidence="1 5" id="KW-0963">Cytoplasm</keyword>
<dbReference type="PANTHER" id="PTHR43861:SF1">
    <property type="entry name" value="TRANS-ACONITATE 2-METHYLTRANSFERASE"/>
    <property type="match status" value="1"/>
</dbReference>
<keyword evidence="4 5" id="KW-0949">S-adenosyl-L-methionine</keyword>
<sequence length="262" mass="27772">MTSTASWDPAGYLRFGDERARPFTDLLARVGAREPRTVVDLGCGEGALTASLAQRWPGARVTGVDSSPEMLAAAAAHAVPGRVTFTQGDVQGWQPGEPVDVLVTNAVLHWVPGHADLLRRWAGQLAPGGWLALQVPGNWRAPTHALLAGLCRAPRWAGLVGDAAPAEDAVLDPAGYLEVLSGAGLTTDAWETTYLHVLRGDDPVLGWVRSTVLRPVLARLGEDDAAELTAEYAAALRAAYPRRPDGTTLLPFRRVFAVGHAG</sequence>
<evidence type="ECO:0000259" key="6">
    <source>
        <dbReference type="Pfam" id="PF13649"/>
    </source>
</evidence>
<gene>
    <name evidence="5" type="primary">tam</name>
    <name evidence="7" type="ORF">SAMN05660642_02598</name>
</gene>
<evidence type="ECO:0000313" key="7">
    <source>
        <dbReference type="EMBL" id="SDM49825.1"/>
    </source>
</evidence>
<dbReference type="HAMAP" id="MF_00560">
    <property type="entry name" value="Tran_acon_Me_trans"/>
    <property type="match status" value="1"/>
</dbReference>
<dbReference type="SUPFAM" id="SSF53335">
    <property type="entry name" value="S-adenosyl-L-methionine-dependent methyltransferases"/>
    <property type="match status" value="1"/>
</dbReference>
<evidence type="ECO:0000256" key="4">
    <source>
        <dbReference type="ARBA" id="ARBA00022691"/>
    </source>
</evidence>
<evidence type="ECO:0000256" key="5">
    <source>
        <dbReference type="HAMAP-Rule" id="MF_00560"/>
    </source>
</evidence>
<dbReference type="InterPro" id="IPR029063">
    <property type="entry name" value="SAM-dependent_MTases_sf"/>
</dbReference>
<dbReference type="OrthoDB" id="9795085at2"/>
<dbReference type="InterPro" id="IPR023506">
    <property type="entry name" value="Trans-aconitate_MeTrfase"/>
</dbReference>
<keyword evidence="8" id="KW-1185">Reference proteome</keyword>
<comment type="function">
    <text evidence="5">Catalyzes the S-adenosylmethionine monomethyl esterification of trans-aconitate.</text>
</comment>
<evidence type="ECO:0000313" key="8">
    <source>
        <dbReference type="Proteomes" id="UP000198680"/>
    </source>
</evidence>
<dbReference type="GO" id="GO:0030798">
    <property type="term" value="F:trans-aconitate 2-methyltransferase activity"/>
    <property type="evidence" value="ECO:0007669"/>
    <property type="project" value="UniProtKB-UniRule"/>
</dbReference>
<dbReference type="Gene3D" id="1.10.150.290">
    <property type="entry name" value="S-adenosyl-L-methionine-dependent methyltransferases"/>
    <property type="match status" value="1"/>
</dbReference>
<dbReference type="EMBL" id="FNHE01000006">
    <property type="protein sequence ID" value="SDM49825.1"/>
    <property type="molecule type" value="Genomic_DNA"/>
</dbReference>
<dbReference type="GO" id="GO:0005737">
    <property type="term" value="C:cytoplasm"/>
    <property type="evidence" value="ECO:0007669"/>
    <property type="project" value="UniProtKB-SubCell"/>
</dbReference>
<protein>
    <recommendedName>
        <fullName evidence="5">Trans-aconitate 2-methyltransferase</fullName>
        <ecNumber evidence="5">2.1.1.144</ecNumber>
    </recommendedName>
</protein>
<comment type="similarity">
    <text evidence="5">Belongs to the methyltransferase superfamily. Tam family.</text>
</comment>
<dbReference type="Pfam" id="PF13649">
    <property type="entry name" value="Methyltransf_25"/>
    <property type="match status" value="1"/>
</dbReference>
<dbReference type="EC" id="2.1.1.144" evidence="5"/>
<comment type="catalytic activity">
    <reaction evidence="5">
        <text>trans-aconitate + S-adenosyl-L-methionine = (E)-3-(methoxycarbonyl)pent-2-enedioate + S-adenosyl-L-homocysteine</text>
        <dbReference type="Rhea" id="RHEA:14969"/>
        <dbReference type="ChEBI" id="CHEBI:15708"/>
        <dbReference type="ChEBI" id="CHEBI:57470"/>
        <dbReference type="ChEBI" id="CHEBI:57856"/>
        <dbReference type="ChEBI" id="CHEBI:59789"/>
        <dbReference type="EC" id="2.1.1.144"/>
    </reaction>
</comment>
<dbReference type="RefSeq" id="WP_091218726.1">
    <property type="nucleotide sequence ID" value="NZ_FNHE01000006.1"/>
</dbReference>
<evidence type="ECO:0000256" key="1">
    <source>
        <dbReference type="ARBA" id="ARBA00022490"/>
    </source>
</evidence>
<organism evidence="7 8">
    <name type="scientific">Geodermatophilus siccatus</name>
    <dbReference type="NCBI Taxonomy" id="1137991"/>
    <lineage>
        <taxon>Bacteria</taxon>
        <taxon>Bacillati</taxon>
        <taxon>Actinomycetota</taxon>
        <taxon>Actinomycetes</taxon>
        <taxon>Geodermatophilales</taxon>
        <taxon>Geodermatophilaceae</taxon>
        <taxon>Geodermatophilus</taxon>
    </lineage>
</organism>
<dbReference type="InterPro" id="IPR041698">
    <property type="entry name" value="Methyltransf_25"/>
</dbReference>
<evidence type="ECO:0000256" key="2">
    <source>
        <dbReference type="ARBA" id="ARBA00022603"/>
    </source>
</evidence>
<proteinExistence type="inferred from homology"/>